<protein>
    <submittedName>
        <fullName evidence="2">Uncharacterized protein</fullName>
    </submittedName>
</protein>
<feature type="coiled-coil region" evidence="1">
    <location>
        <begin position="80"/>
        <end position="118"/>
    </location>
</feature>
<organism evidence="2 3">
    <name type="scientific">Rhododendron griersonianum</name>
    <dbReference type="NCBI Taxonomy" id="479676"/>
    <lineage>
        <taxon>Eukaryota</taxon>
        <taxon>Viridiplantae</taxon>
        <taxon>Streptophyta</taxon>
        <taxon>Embryophyta</taxon>
        <taxon>Tracheophyta</taxon>
        <taxon>Spermatophyta</taxon>
        <taxon>Magnoliopsida</taxon>
        <taxon>eudicotyledons</taxon>
        <taxon>Gunneridae</taxon>
        <taxon>Pentapetalae</taxon>
        <taxon>asterids</taxon>
        <taxon>Ericales</taxon>
        <taxon>Ericaceae</taxon>
        <taxon>Ericoideae</taxon>
        <taxon>Rhodoreae</taxon>
        <taxon>Rhododendron</taxon>
    </lineage>
</organism>
<keyword evidence="3" id="KW-1185">Reference proteome</keyword>
<evidence type="ECO:0000256" key="1">
    <source>
        <dbReference type="SAM" id="Coils"/>
    </source>
</evidence>
<gene>
    <name evidence="2" type="ORF">RHGRI_026517</name>
</gene>
<proteinExistence type="predicted"/>
<dbReference type="AlphaFoldDB" id="A0AAV6IT56"/>
<keyword evidence="1" id="KW-0175">Coiled coil</keyword>
<sequence length="190" mass="22684">MDKQVGQLQTILEEKEQLVLRSKDREKELEDKKTEVSKIRMIDSMLESKQLELSRHLKDLSQRNDQVPPFSFYQDSLLKILALESESKDSTEKLQEEIQKRSEELEILQEEVDKHEQHRDSPEKQVGQLQTILEEKEQLCLDMFLLIKTGRSCHQAINDIRRKFEVEKPLRKKRLIKLFKKWKEIVTKSL</sequence>
<accession>A0AAV6IT56</accession>
<comment type="caution">
    <text evidence="2">The sequence shown here is derived from an EMBL/GenBank/DDBJ whole genome shotgun (WGS) entry which is preliminary data.</text>
</comment>
<dbReference type="Proteomes" id="UP000823749">
    <property type="component" value="Chromosome 9"/>
</dbReference>
<name>A0AAV6IT56_9ERIC</name>
<evidence type="ECO:0000313" key="2">
    <source>
        <dbReference type="EMBL" id="KAG5531936.1"/>
    </source>
</evidence>
<dbReference type="EMBL" id="JACTNZ010000009">
    <property type="protein sequence ID" value="KAG5531936.1"/>
    <property type="molecule type" value="Genomic_DNA"/>
</dbReference>
<evidence type="ECO:0000313" key="3">
    <source>
        <dbReference type="Proteomes" id="UP000823749"/>
    </source>
</evidence>
<reference evidence="2" key="1">
    <citation type="submission" date="2020-08" db="EMBL/GenBank/DDBJ databases">
        <title>Plant Genome Project.</title>
        <authorList>
            <person name="Zhang R.-G."/>
        </authorList>
    </citation>
    <scope>NUCLEOTIDE SEQUENCE</scope>
    <source>
        <strain evidence="2">WSP0</strain>
        <tissue evidence="2">Leaf</tissue>
    </source>
</reference>